<dbReference type="AlphaFoldDB" id="A0A6J5YBN2"/>
<dbReference type="EMBL" id="CAEKKB010000008">
    <property type="protein sequence ID" value="CAB4321847.1"/>
    <property type="molecule type" value="Genomic_DNA"/>
</dbReference>
<reference evidence="2" key="1">
    <citation type="journal article" date="2020" name="Genome Biol.">
        <title>Gamete binning: chromosome-level and haplotype-resolved genome assembly enabled by high-throughput single-cell sequencing of gamete genomes.</title>
        <authorList>
            <person name="Campoy J.A."/>
            <person name="Sun H."/>
            <person name="Goel M."/>
            <person name="Jiao W.-B."/>
            <person name="Folz-Donahue K."/>
            <person name="Wang N."/>
            <person name="Rubio M."/>
            <person name="Liu C."/>
            <person name="Kukat C."/>
            <person name="Ruiz D."/>
            <person name="Huettel B."/>
            <person name="Schneeberger K."/>
        </authorList>
    </citation>
    <scope>NUCLEOTIDE SEQUENCE [LARGE SCALE GENOMIC DNA]</scope>
    <source>
        <strain evidence="2">cv. Rojo Pasion</strain>
    </source>
</reference>
<evidence type="ECO:0000313" key="2">
    <source>
        <dbReference type="Proteomes" id="UP000507245"/>
    </source>
</evidence>
<sequence>MEKLISNRSDLQSVLESYILPPGTRTGNVQISIFENIPVIDFHQLGTDKAQLIKQITEAAKEFGLFQEFFELPSEDKASLYSEDARQSCRLYTSIDHVREQVHYWRDTLRHPCHPLEEHIDF</sequence>
<protein>
    <recommendedName>
        <fullName evidence="3">Non-haem dioxygenase N-terminal domain-containing protein</fullName>
    </recommendedName>
</protein>
<dbReference type="InterPro" id="IPR027443">
    <property type="entry name" value="IPNS-like_sf"/>
</dbReference>
<dbReference type="Proteomes" id="UP000507245">
    <property type="component" value="Unassembled WGS sequence"/>
</dbReference>
<gene>
    <name evidence="1" type="ORF">ORAREDHAP_LOCUS51117</name>
</gene>
<organism evidence="1 2">
    <name type="scientific">Prunus armeniaca</name>
    <name type="common">Apricot</name>
    <name type="synonym">Armeniaca vulgaris</name>
    <dbReference type="NCBI Taxonomy" id="36596"/>
    <lineage>
        <taxon>Eukaryota</taxon>
        <taxon>Viridiplantae</taxon>
        <taxon>Streptophyta</taxon>
        <taxon>Embryophyta</taxon>
        <taxon>Tracheophyta</taxon>
        <taxon>Spermatophyta</taxon>
        <taxon>Magnoliopsida</taxon>
        <taxon>eudicotyledons</taxon>
        <taxon>Gunneridae</taxon>
        <taxon>Pentapetalae</taxon>
        <taxon>rosids</taxon>
        <taxon>fabids</taxon>
        <taxon>Rosales</taxon>
        <taxon>Rosaceae</taxon>
        <taxon>Amygdaloideae</taxon>
        <taxon>Amygdaleae</taxon>
        <taxon>Prunus</taxon>
    </lineage>
</organism>
<evidence type="ECO:0008006" key="3">
    <source>
        <dbReference type="Google" id="ProtNLM"/>
    </source>
</evidence>
<accession>A0A6J5YBN2</accession>
<dbReference type="SUPFAM" id="SSF51197">
    <property type="entry name" value="Clavaminate synthase-like"/>
    <property type="match status" value="1"/>
</dbReference>
<evidence type="ECO:0000313" key="1">
    <source>
        <dbReference type="EMBL" id="CAB4321847.1"/>
    </source>
</evidence>
<keyword evidence="2" id="KW-1185">Reference proteome</keyword>
<proteinExistence type="predicted"/>
<name>A0A6J5YBN2_PRUAR</name>
<dbReference type="Gene3D" id="2.60.120.330">
    <property type="entry name" value="B-lactam Antibiotic, Isopenicillin N Synthase, Chain"/>
    <property type="match status" value="1"/>
</dbReference>
<dbReference type="OrthoDB" id="406156at2759"/>